<dbReference type="GO" id="GO:0016491">
    <property type="term" value="F:oxidoreductase activity"/>
    <property type="evidence" value="ECO:0007669"/>
    <property type="project" value="InterPro"/>
</dbReference>
<dbReference type="Proteomes" id="UP000290932">
    <property type="component" value="Unassembled WGS sequence"/>
</dbReference>
<dbReference type="AlphaFoldDB" id="A0A498H5B8"/>
<dbReference type="GO" id="GO:0005506">
    <property type="term" value="F:iron ion binding"/>
    <property type="evidence" value="ECO:0007669"/>
    <property type="project" value="InterPro"/>
</dbReference>
<evidence type="ECO:0000313" key="7">
    <source>
        <dbReference type="EMBL" id="RXE57295.1"/>
    </source>
</evidence>
<dbReference type="InterPro" id="IPR051233">
    <property type="entry name" value="Desulfoferrodoxin_SOR"/>
</dbReference>
<comment type="similarity">
    <text evidence="1">Belongs to the desulfoferrodoxin family.</text>
</comment>
<comment type="caution">
    <text evidence="7">The sequence shown here is derived from an EMBL/GenBank/DDBJ whole genome shotgun (WGS) entry which is preliminary data.</text>
</comment>
<proteinExistence type="inferred from homology"/>
<keyword evidence="5" id="KW-0408">Iron</keyword>
<dbReference type="InterPro" id="IPR002742">
    <property type="entry name" value="Desulfoferrodoxin_Fe-bd_dom"/>
</dbReference>
<dbReference type="EMBL" id="LHQS01000001">
    <property type="protein sequence ID" value="RXE57295.1"/>
    <property type="molecule type" value="Genomic_DNA"/>
</dbReference>
<dbReference type="Pfam" id="PF01880">
    <property type="entry name" value="Desulfoferrodox"/>
    <property type="match status" value="1"/>
</dbReference>
<gene>
    <name evidence="7" type="ORF">ABH15_04120</name>
</gene>
<evidence type="ECO:0000256" key="2">
    <source>
        <dbReference type="ARBA" id="ARBA00022448"/>
    </source>
</evidence>
<dbReference type="RefSeq" id="WP_128693084.1">
    <property type="nucleotide sequence ID" value="NZ_LHQS01000001.1"/>
</dbReference>
<evidence type="ECO:0000313" key="8">
    <source>
        <dbReference type="Proteomes" id="UP000290932"/>
    </source>
</evidence>
<dbReference type="InterPro" id="IPR036073">
    <property type="entry name" value="Desulfoferrodoxin_Fe-bd_dom_sf"/>
</dbReference>
<evidence type="ECO:0000256" key="1">
    <source>
        <dbReference type="ARBA" id="ARBA00005941"/>
    </source>
</evidence>
<evidence type="ECO:0000259" key="6">
    <source>
        <dbReference type="Pfam" id="PF01880"/>
    </source>
</evidence>
<organism evidence="7 8">
    <name type="scientific">Methanoculleus taiwanensis</name>
    <dbReference type="NCBI Taxonomy" id="1550565"/>
    <lineage>
        <taxon>Archaea</taxon>
        <taxon>Methanobacteriati</taxon>
        <taxon>Methanobacteriota</taxon>
        <taxon>Stenosarchaea group</taxon>
        <taxon>Methanomicrobia</taxon>
        <taxon>Methanomicrobiales</taxon>
        <taxon>Methanomicrobiaceae</taxon>
        <taxon>Methanoculleus</taxon>
    </lineage>
</organism>
<dbReference type="PANTHER" id="PTHR36541">
    <property type="entry name" value="SUPEROXIDE REDUCTASE-RELATED"/>
    <property type="match status" value="1"/>
</dbReference>
<dbReference type="NCBIfam" id="TIGR00332">
    <property type="entry name" value="neela_ferrous"/>
    <property type="match status" value="1"/>
</dbReference>
<feature type="domain" description="Desulfoferrodoxin ferrous iron-binding" evidence="6">
    <location>
        <begin position="51"/>
        <end position="131"/>
    </location>
</feature>
<name>A0A498H5B8_9EURY</name>
<accession>A0A498H5B8</accession>
<evidence type="ECO:0000256" key="4">
    <source>
        <dbReference type="ARBA" id="ARBA00022982"/>
    </source>
</evidence>
<keyword evidence="3" id="KW-0479">Metal-binding</keyword>
<protein>
    <submittedName>
        <fullName evidence="7">Desulfoferrodoxin</fullName>
    </submittedName>
</protein>
<keyword evidence="8" id="KW-1185">Reference proteome</keyword>
<dbReference type="OrthoDB" id="30725at2157"/>
<evidence type="ECO:0000256" key="5">
    <source>
        <dbReference type="ARBA" id="ARBA00023004"/>
    </source>
</evidence>
<dbReference type="SUPFAM" id="SSF49367">
    <property type="entry name" value="Superoxide reductase-like"/>
    <property type="match status" value="1"/>
</dbReference>
<reference evidence="7 8" key="1">
    <citation type="journal article" date="2015" name="Int. J. Syst. Evol. Microbiol.">
        <title>Methanoculleus taiwanensis sp. nov., a methanogen isolated from deep marine sediment at the deformation front area near Taiwan.</title>
        <authorList>
            <person name="Weng C.Y."/>
            <person name="Chen S.C."/>
            <person name="Lai M.C."/>
            <person name="Wu S.Y."/>
            <person name="Lin S."/>
            <person name="Yang T.F."/>
            <person name="Chen P.C."/>
        </authorList>
    </citation>
    <scope>NUCLEOTIDE SEQUENCE [LARGE SCALE GENOMIC DNA]</scope>
    <source>
        <strain evidence="7 8">CYW4</strain>
    </source>
</reference>
<keyword evidence="4" id="KW-0249">Electron transport</keyword>
<keyword evidence="2" id="KW-0813">Transport</keyword>
<dbReference type="Gene3D" id="2.60.40.730">
    <property type="entry name" value="SOR catalytic domain"/>
    <property type="match status" value="1"/>
</dbReference>
<evidence type="ECO:0000256" key="3">
    <source>
        <dbReference type="ARBA" id="ARBA00022723"/>
    </source>
</evidence>
<sequence length="133" mass="15128">MSRLLELYKCPSTGDVVKVSHSGDSPEATICTGEATCEWQRLPEKTDEKGLTEKHVPVIEKADQGIRVKIGSTPHPMQPEHHIEWVEVRKSPYLSIQKLDPTGPPEATFPWIDDTNVKARIYCNVHDLWTNRR</sequence>
<dbReference type="PANTHER" id="PTHR36541:SF1">
    <property type="entry name" value="SUPEROXIDE REDUCTASE-RELATED"/>
    <property type="match status" value="1"/>
</dbReference>